<dbReference type="RefSeq" id="WP_327598407.1">
    <property type="nucleotide sequence ID" value="NZ_JAYXHS010000001.1"/>
</dbReference>
<keyword evidence="5 8" id="KW-0812">Transmembrane</keyword>
<gene>
    <name evidence="9" type="ORF">VVD49_06930</name>
</gene>
<evidence type="ECO:0000256" key="3">
    <source>
        <dbReference type="ARBA" id="ARBA00022448"/>
    </source>
</evidence>
<dbReference type="InterPro" id="IPR037294">
    <property type="entry name" value="ABC_BtuC-like"/>
</dbReference>
<evidence type="ECO:0000256" key="4">
    <source>
        <dbReference type="ARBA" id="ARBA00022475"/>
    </source>
</evidence>
<keyword evidence="10" id="KW-1185">Reference proteome</keyword>
<name>A0ABU6K1A9_9RHOO</name>
<keyword evidence="6 8" id="KW-1133">Transmembrane helix</keyword>
<keyword evidence="3" id="KW-0813">Transport</keyword>
<comment type="similarity">
    <text evidence="2">Belongs to the binding-protein-dependent transport system permease family. FecCD subfamily.</text>
</comment>
<sequence>MGVRTLSDALTLPATASLASAYASIRARRVLVLLVLAAVLVASLLYDIANGPAGLPVKQIIAGLFDPAALDDGQRVILWDIRLPYALMAVLVGAALGLAGAEMQTALGNPLASPMTLGVTAAATLGAALVVVFDQKIAAAGIGGNYAVTLGAFIFAAACSLLVQALARAFGGSSGAIVLFGIALSFAINALVSVVEFVAEAGSLQQIVFWSMGSLARADWNKLAIIGVVVAICLPWSLRSAWAMTALCAGEEQARALGIPVERLRLVTLLRASLLAAVAVAFVGAIGFIGLVAPHLARLALGEDHRFYLPGAALAGAVVLSLSSIASKSVVPGLVLPVGIVTALVGVPLFIGLILVQRRSL</sequence>
<evidence type="ECO:0000256" key="2">
    <source>
        <dbReference type="ARBA" id="ARBA00007935"/>
    </source>
</evidence>
<proteinExistence type="inferred from homology"/>
<evidence type="ECO:0000256" key="7">
    <source>
        <dbReference type="ARBA" id="ARBA00023136"/>
    </source>
</evidence>
<evidence type="ECO:0000256" key="1">
    <source>
        <dbReference type="ARBA" id="ARBA00004651"/>
    </source>
</evidence>
<evidence type="ECO:0000313" key="10">
    <source>
        <dbReference type="Proteomes" id="UP001331561"/>
    </source>
</evidence>
<dbReference type="SUPFAM" id="SSF81345">
    <property type="entry name" value="ABC transporter involved in vitamin B12 uptake, BtuC"/>
    <property type="match status" value="1"/>
</dbReference>
<dbReference type="CDD" id="cd06550">
    <property type="entry name" value="TM_ABC_iron-siderophores_like"/>
    <property type="match status" value="1"/>
</dbReference>
<feature type="transmembrane region" description="Helical" evidence="8">
    <location>
        <begin position="176"/>
        <end position="199"/>
    </location>
</feature>
<evidence type="ECO:0000313" key="9">
    <source>
        <dbReference type="EMBL" id="MEC5385452.1"/>
    </source>
</evidence>
<comment type="caution">
    <text evidence="9">The sequence shown here is derived from an EMBL/GenBank/DDBJ whole genome shotgun (WGS) entry which is preliminary data.</text>
</comment>
<feature type="transmembrane region" description="Helical" evidence="8">
    <location>
        <begin position="307"/>
        <end position="327"/>
    </location>
</feature>
<feature type="transmembrane region" description="Helical" evidence="8">
    <location>
        <begin position="31"/>
        <end position="49"/>
    </location>
</feature>
<reference evidence="9 10" key="1">
    <citation type="submission" date="2024-01" db="EMBL/GenBank/DDBJ databases">
        <title>Uliginosibacterium soil sp. nov.</title>
        <authorList>
            <person name="Lv Y."/>
        </authorList>
    </citation>
    <scope>NUCLEOTIDE SEQUENCE [LARGE SCALE GENOMIC DNA]</scope>
    <source>
        <strain evidence="9 10">H3</strain>
    </source>
</reference>
<accession>A0ABU6K1A9</accession>
<feature type="transmembrane region" description="Helical" evidence="8">
    <location>
        <begin position="274"/>
        <end position="295"/>
    </location>
</feature>
<dbReference type="Pfam" id="PF01032">
    <property type="entry name" value="FecCD"/>
    <property type="match status" value="1"/>
</dbReference>
<evidence type="ECO:0000256" key="6">
    <source>
        <dbReference type="ARBA" id="ARBA00022989"/>
    </source>
</evidence>
<dbReference type="Proteomes" id="UP001331561">
    <property type="component" value="Unassembled WGS sequence"/>
</dbReference>
<dbReference type="Gene3D" id="1.10.3470.10">
    <property type="entry name" value="ABC transporter involved in vitamin B12 uptake, BtuC"/>
    <property type="match status" value="1"/>
</dbReference>
<dbReference type="InterPro" id="IPR000522">
    <property type="entry name" value="ABC_transptr_permease_BtuC"/>
</dbReference>
<feature type="transmembrane region" description="Helical" evidence="8">
    <location>
        <begin position="145"/>
        <end position="170"/>
    </location>
</feature>
<feature type="transmembrane region" description="Helical" evidence="8">
    <location>
        <begin position="113"/>
        <end position="133"/>
    </location>
</feature>
<comment type="subcellular location">
    <subcellularLocation>
        <location evidence="1">Cell membrane</location>
        <topology evidence="1">Multi-pass membrane protein</topology>
    </subcellularLocation>
</comment>
<evidence type="ECO:0000256" key="8">
    <source>
        <dbReference type="SAM" id="Phobius"/>
    </source>
</evidence>
<feature type="transmembrane region" description="Helical" evidence="8">
    <location>
        <begin position="220"/>
        <end position="238"/>
    </location>
</feature>
<dbReference type="PANTHER" id="PTHR30472:SF25">
    <property type="entry name" value="ABC TRANSPORTER PERMEASE PROTEIN MJ0876-RELATED"/>
    <property type="match status" value="1"/>
</dbReference>
<protein>
    <submittedName>
        <fullName evidence="9">Iron ABC transporter permease</fullName>
    </submittedName>
</protein>
<dbReference type="PANTHER" id="PTHR30472">
    <property type="entry name" value="FERRIC ENTEROBACTIN TRANSPORT SYSTEM PERMEASE PROTEIN"/>
    <property type="match status" value="1"/>
</dbReference>
<evidence type="ECO:0000256" key="5">
    <source>
        <dbReference type="ARBA" id="ARBA00022692"/>
    </source>
</evidence>
<organism evidence="9 10">
    <name type="scientific">Uliginosibacterium silvisoli</name>
    <dbReference type="NCBI Taxonomy" id="3114758"/>
    <lineage>
        <taxon>Bacteria</taxon>
        <taxon>Pseudomonadati</taxon>
        <taxon>Pseudomonadota</taxon>
        <taxon>Betaproteobacteria</taxon>
        <taxon>Rhodocyclales</taxon>
        <taxon>Zoogloeaceae</taxon>
        <taxon>Uliginosibacterium</taxon>
    </lineage>
</organism>
<keyword evidence="4" id="KW-1003">Cell membrane</keyword>
<feature type="transmembrane region" description="Helical" evidence="8">
    <location>
        <begin position="333"/>
        <end position="356"/>
    </location>
</feature>
<dbReference type="EMBL" id="JAYXHS010000001">
    <property type="protein sequence ID" value="MEC5385452.1"/>
    <property type="molecule type" value="Genomic_DNA"/>
</dbReference>
<keyword evidence="7 8" id="KW-0472">Membrane</keyword>